<protein>
    <submittedName>
        <fullName evidence="3">CPBP family intramembrane metalloprotease</fullName>
    </submittedName>
</protein>
<dbReference type="GO" id="GO:0080120">
    <property type="term" value="P:CAAX-box protein maturation"/>
    <property type="evidence" value="ECO:0007669"/>
    <property type="project" value="UniProtKB-ARBA"/>
</dbReference>
<keyword evidence="1" id="KW-1133">Transmembrane helix</keyword>
<dbReference type="AlphaFoldDB" id="A0A9D1VNA6"/>
<dbReference type="GO" id="GO:0004175">
    <property type="term" value="F:endopeptidase activity"/>
    <property type="evidence" value="ECO:0007669"/>
    <property type="project" value="UniProtKB-ARBA"/>
</dbReference>
<feature type="transmembrane region" description="Helical" evidence="1">
    <location>
        <begin position="196"/>
        <end position="213"/>
    </location>
</feature>
<keyword evidence="3" id="KW-0378">Hydrolase</keyword>
<keyword evidence="3" id="KW-0482">Metalloprotease</keyword>
<evidence type="ECO:0000259" key="2">
    <source>
        <dbReference type="Pfam" id="PF02517"/>
    </source>
</evidence>
<dbReference type="EMBL" id="DXFG01000213">
    <property type="protein sequence ID" value="HIX38171.1"/>
    <property type="molecule type" value="Genomic_DNA"/>
</dbReference>
<dbReference type="Pfam" id="PF02517">
    <property type="entry name" value="Rce1-like"/>
    <property type="match status" value="1"/>
</dbReference>
<dbReference type="GO" id="GO:0008237">
    <property type="term" value="F:metallopeptidase activity"/>
    <property type="evidence" value="ECO:0007669"/>
    <property type="project" value="UniProtKB-KW"/>
</dbReference>
<keyword evidence="1" id="KW-0812">Transmembrane</keyword>
<dbReference type="Proteomes" id="UP000824230">
    <property type="component" value="Unassembled WGS sequence"/>
</dbReference>
<dbReference type="InterPro" id="IPR003675">
    <property type="entry name" value="Rce1/LyrA-like_dom"/>
</dbReference>
<feature type="transmembrane region" description="Helical" evidence="1">
    <location>
        <begin position="220"/>
        <end position="238"/>
    </location>
</feature>
<sequence>MKRQTGAFALSLLPILMWMAIQVVLVWGLGYMITWLGNGISFLGGNPQDLYTFWEENPSYLINILMDSLMLIPAGLWYRRLPAREKARQGGFFGLSPLWLFLLPAAGLALQLLSGLYLRLVFAVFPEWLRYYTYVLENLGMTEPTFLPLLYTIVLAPVTEELIFRGLSLKILEMEFPFWAANILQAFYFGTMHGNMVQGIYAFLSGMVLGYLVKRKGTLAAGILCHFGVNLSGVLLGLL</sequence>
<proteinExistence type="predicted"/>
<keyword evidence="1" id="KW-0472">Membrane</keyword>
<feature type="transmembrane region" description="Helical" evidence="1">
    <location>
        <begin position="7"/>
        <end position="33"/>
    </location>
</feature>
<evidence type="ECO:0000313" key="4">
    <source>
        <dbReference type="Proteomes" id="UP000824230"/>
    </source>
</evidence>
<gene>
    <name evidence="3" type="ORF">H9738_09940</name>
</gene>
<accession>A0A9D1VNA6</accession>
<evidence type="ECO:0000313" key="3">
    <source>
        <dbReference type="EMBL" id="HIX38171.1"/>
    </source>
</evidence>
<reference evidence="3" key="1">
    <citation type="journal article" date="2021" name="PeerJ">
        <title>Extensive microbial diversity within the chicken gut microbiome revealed by metagenomics and culture.</title>
        <authorList>
            <person name="Gilroy R."/>
            <person name="Ravi A."/>
            <person name="Getino M."/>
            <person name="Pursley I."/>
            <person name="Horton D.L."/>
            <person name="Alikhan N.F."/>
            <person name="Baker D."/>
            <person name="Gharbi K."/>
            <person name="Hall N."/>
            <person name="Watson M."/>
            <person name="Adriaenssens E.M."/>
            <person name="Foster-Nyarko E."/>
            <person name="Jarju S."/>
            <person name="Secka A."/>
            <person name="Antonio M."/>
            <person name="Oren A."/>
            <person name="Chaudhuri R.R."/>
            <person name="La Ragione R."/>
            <person name="Hildebrand F."/>
            <person name="Pallen M.J."/>
        </authorList>
    </citation>
    <scope>NUCLEOTIDE SEQUENCE</scope>
    <source>
        <strain evidence="3">ChiHjej12B11-1927</strain>
    </source>
</reference>
<keyword evidence="3" id="KW-0645">Protease</keyword>
<reference evidence="3" key="2">
    <citation type="submission" date="2021-04" db="EMBL/GenBank/DDBJ databases">
        <authorList>
            <person name="Gilroy R."/>
        </authorList>
    </citation>
    <scope>NUCLEOTIDE SEQUENCE</scope>
    <source>
        <strain evidence="3">ChiHjej12B11-1927</strain>
    </source>
</reference>
<name>A0A9D1VNA6_9FIRM</name>
<organism evidence="3 4">
    <name type="scientific">Candidatus Blautia pullistercoris</name>
    <dbReference type="NCBI Taxonomy" id="2838499"/>
    <lineage>
        <taxon>Bacteria</taxon>
        <taxon>Bacillati</taxon>
        <taxon>Bacillota</taxon>
        <taxon>Clostridia</taxon>
        <taxon>Lachnospirales</taxon>
        <taxon>Lachnospiraceae</taxon>
        <taxon>Blautia</taxon>
    </lineage>
</organism>
<feature type="domain" description="CAAX prenyl protease 2/Lysostaphin resistance protein A-like" evidence="2">
    <location>
        <begin position="145"/>
        <end position="231"/>
    </location>
</feature>
<comment type="caution">
    <text evidence="3">The sequence shown here is derived from an EMBL/GenBank/DDBJ whole genome shotgun (WGS) entry which is preliminary data.</text>
</comment>
<evidence type="ECO:0000256" key="1">
    <source>
        <dbReference type="SAM" id="Phobius"/>
    </source>
</evidence>
<feature type="transmembrane region" description="Helical" evidence="1">
    <location>
        <begin position="60"/>
        <end position="78"/>
    </location>
</feature>
<feature type="transmembrane region" description="Helical" evidence="1">
    <location>
        <begin position="98"/>
        <end position="125"/>
    </location>
</feature>